<evidence type="ECO:0000313" key="1">
    <source>
        <dbReference type="EMBL" id="GAH45957.1"/>
    </source>
</evidence>
<proteinExistence type="predicted"/>
<sequence length="39" mass="4597">MKKIVLFFVSLIFVFSLLELKAEEIVVDLETKEKIKELL</sequence>
<feature type="non-terminal residue" evidence="1">
    <location>
        <position position="39"/>
    </location>
</feature>
<organism evidence="1">
    <name type="scientific">marine sediment metagenome</name>
    <dbReference type="NCBI Taxonomy" id="412755"/>
    <lineage>
        <taxon>unclassified sequences</taxon>
        <taxon>metagenomes</taxon>
        <taxon>ecological metagenomes</taxon>
    </lineage>
</organism>
<gene>
    <name evidence="1" type="ORF">S03H2_14829</name>
</gene>
<protein>
    <submittedName>
        <fullName evidence="1">Uncharacterized protein</fullName>
    </submittedName>
</protein>
<name>X1FLY7_9ZZZZ</name>
<dbReference type="EMBL" id="BARU01007533">
    <property type="protein sequence ID" value="GAH45957.1"/>
    <property type="molecule type" value="Genomic_DNA"/>
</dbReference>
<reference evidence="1" key="1">
    <citation type="journal article" date="2014" name="Front. Microbiol.">
        <title>High frequency of phylogenetically diverse reductive dehalogenase-homologous genes in deep subseafloor sedimentary metagenomes.</title>
        <authorList>
            <person name="Kawai M."/>
            <person name="Futagami T."/>
            <person name="Toyoda A."/>
            <person name="Takaki Y."/>
            <person name="Nishi S."/>
            <person name="Hori S."/>
            <person name="Arai W."/>
            <person name="Tsubouchi T."/>
            <person name="Morono Y."/>
            <person name="Uchiyama I."/>
            <person name="Ito T."/>
            <person name="Fujiyama A."/>
            <person name="Inagaki F."/>
            <person name="Takami H."/>
        </authorList>
    </citation>
    <scope>NUCLEOTIDE SEQUENCE</scope>
    <source>
        <strain evidence="1">Expedition CK06-06</strain>
    </source>
</reference>
<dbReference type="AlphaFoldDB" id="X1FLY7"/>
<accession>X1FLY7</accession>
<comment type="caution">
    <text evidence="1">The sequence shown here is derived from an EMBL/GenBank/DDBJ whole genome shotgun (WGS) entry which is preliminary data.</text>
</comment>